<keyword evidence="14" id="KW-1185">Reference proteome</keyword>
<comment type="pathway">
    <text evidence="2 11">Amino-acid biosynthesis; L-histidine biosynthesis; L-histidine from 5-phospho-alpha-D-ribose 1-diphosphate: step 5/9.</text>
</comment>
<dbReference type="PATRIC" id="fig|1006006.8.peg.339"/>
<reference evidence="13 14" key="1">
    <citation type="journal article" date="2011" name="J. Bacteriol.">
        <title>Complete genome sequence of Metallosphaera cuprina, a metal sulfide-oxidizing archaeon from a hot spring.</title>
        <authorList>
            <person name="Liu L.J."/>
            <person name="You X.Y."/>
            <person name="Zheng H."/>
            <person name="Wang S."/>
            <person name="Jiang C.Y."/>
            <person name="Liu S.J."/>
        </authorList>
    </citation>
    <scope>NUCLEOTIDE SEQUENCE [LARGE SCALE GENOMIC DNA]</scope>
    <source>
        <strain evidence="13 14">Ar-4</strain>
    </source>
</reference>
<dbReference type="GeneID" id="10492532"/>
<evidence type="ECO:0000256" key="10">
    <source>
        <dbReference type="ARBA" id="ARBA00047838"/>
    </source>
</evidence>
<keyword evidence="6 11" id="KW-0028">Amino-acid biosynthesis</keyword>
<evidence type="ECO:0000256" key="2">
    <source>
        <dbReference type="ARBA" id="ARBA00005091"/>
    </source>
</evidence>
<comment type="subcellular location">
    <subcellularLocation>
        <location evidence="1 11">Cytoplasm</location>
    </subcellularLocation>
</comment>
<dbReference type="InterPro" id="IPR011060">
    <property type="entry name" value="RibuloseP-bd_barrel"/>
</dbReference>
<dbReference type="UniPathway" id="UPA00031">
    <property type="reaction ID" value="UER00010"/>
</dbReference>
<sequence length="251" mass="26716">MTTKRIIACLDVKDGKVVKGVRFIDLKLKGDPAELASRYEEEGADEIVFLDISATIEGKEILLEKVKDTASVLSIPLSVGGGIRSLDDISKLLSNGADKVSLNSVAVENPQLVTLASKEFGSQAIIVAIDAKKVEKGWRVFIRSGTADTGLEAVGWAKRVQNLGAGEILLTSIDRDGTRNGYDIELTKAVVGATKIPVIASGGAGKPEHFLSVFSDAKADAALAAGIFHDNVISIRELKRYLKGKGLEVRT</sequence>
<evidence type="ECO:0000256" key="1">
    <source>
        <dbReference type="ARBA" id="ARBA00004496"/>
    </source>
</evidence>
<dbReference type="PANTHER" id="PTHR21235:SF2">
    <property type="entry name" value="IMIDAZOLE GLYCEROL PHOSPHATE SYNTHASE HISHF"/>
    <property type="match status" value="1"/>
</dbReference>
<dbReference type="eggNOG" id="arCOG00617">
    <property type="taxonomic scope" value="Archaea"/>
</dbReference>
<dbReference type="CDD" id="cd04731">
    <property type="entry name" value="HisF"/>
    <property type="match status" value="1"/>
</dbReference>
<dbReference type="EC" id="4.3.2.10" evidence="11"/>
<evidence type="ECO:0000256" key="9">
    <source>
        <dbReference type="ARBA" id="ARBA00025475"/>
    </source>
</evidence>
<accession>F4FZD7</accession>
<evidence type="ECO:0000256" key="7">
    <source>
        <dbReference type="ARBA" id="ARBA00023102"/>
    </source>
</evidence>
<comment type="function">
    <text evidence="9 11">IGPS catalyzes the conversion of PRFAR and glutamine to IGP, AICAR and glutamate. The HisF subunit catalyzes the cyclization activity that produces IGP and AICAR from PRFAR using the ammonia provided by the HisH subunit.</text>
</comment>
<dbReference type="HOGENOM" id="CLU_048577_4_0_2"/>
<evidence type="ECO:0000256" key="6">
    <source>
        <dbReference type="ARBA" id="ARBA00022605"/>
    </source>
</evidence>
<evidence type="ECO:0000256" key="4">
    <source>
        <dbReference type="ARBA" id="ARBA00011152"/>
    </source>
</evidence>
<dbReference type="EMBL" id="CP002656">
    <property type="protein sequence ID" value="AEB94446.1"/>
    <property type="molecule type" value="Genomic_DNA"/>
</dbReference>
<keyword evidence="8 11" id="KW-0456">Lyase</keyword>
<name>F4FZD7_METCR</name>
<evidence type="ECO:0000256" key="8">
    <source>
        <dbReference type="ARBA" id="ARBA00023239"/>
    </source>
</evidence>
<protein>
    <recommendedName>
        <fullName evidence="11">Imidazole glycerol phosphate synthase subunit HisF</fullName>
        <ecNumber evidence="11">4.3.2.10</ecNumber>
    </recommendedName>
    <alternativeName>
        <fullName evidence="11">IGP synthase cyclase subunit</fullName>
    </alternativeName>
    <alternativeName>
        <fullName evidence="11">IGP synthase subunit HisF</fullName>
    </alternativeName>
    <alternativeName>
        <fullName evidence="11">ImGP synthase subunit HisF</fullName>
        <shortName evidence="11">IGPS subunit HisF</shortName>
    </alternativeName>
</protein>
<comment type="subunit">
    <text evidence="4 11">Heterodimer of HisH and HisF.</text>
</comment>
<dbReference type="STRING" id="1006006.Mcup_0338"/>
<keyword evidence="5 11" id="KW-0963">Cytoplasm</keyword>
<dbReference type="Proteomes" id="UP000007812">
    <property type="component" value="Chromosome"/>
</dbReference>
<dbReference type="InterPro" id="IPR006062">
    <property type="entry name" value="His_biosynth"/>
</dbReference>
<feature type="active site" evidence="11">
    <location>
        <position position="11"/>
    </location>
</feature>
<dbReference type="InterPro" id="IPR050064">
    <property type="entry name" value="IGPS_HisA/HisF"/>
</dbReference>
<comment type="similarity">
    <text evidence="3 11 12">Belongs to the HisA/HisF family.</text>
</comment>
<evidence type="ECO:0000256" key="3">
    <source>
        <dbReference type="ARBA" id="ARBA00009667"/>
    </source>
</evidence>
<evidence type="ECO:0000256" key="5">
    <source>
        <dbReference type="ARBA" id="ARBA00022490"/>
    </source>
</evidence>
<dbReference type="OrthoDB" id="6261at2157"/>
<dbReference type="PANTHER" id="PTHR21235">
    <property type="entry name" value="IMIDAZOLE GLYCEROL PHOSPHATE SYNTHASE SUBUNIT HISF/H IGP SYNTHASE SUBUNIT HISF/H"/>
    <property type="match status" value="1"/>
</dbReference>
<dbReference type="FunFam" id="3.20.20.70:FF:000006">
    <property type="entry name" value="Imidazole glycerol phosphate synthase subunit HisF"/>
    <property type="match status" value="1"/>
</dbReference>
<comment type="catalytic activity">
    <reaction evidence="10 11">
        <text>5-[(5-phospho-1-deoxy-D-ribulos-1-ylimino)methylamino]-1-(5-phospho-beta-D-ribosyl)imidazole-4-carboxamide + L-glutamine = D-erythro-1-(imidazol-4-yl)glycerol 3-phosphate + 5-amino-1-(5-phospho-beta-D-ribosyl)imidazole-4-carboxamide + L-glutamate + H(+)</text>
        <dbReference type="Rhea" id="RHEA:24793"/>
        <dbReference type="ChEBI" id="CHEBI:15378"/>
        <dbReference type="ChEBI" id="CHEBI:29985"/>
        <dbReference type="ChEBI" id="CHEBI:58278"/>
        <dbReference type="ChEBI" id="CHEBI:58359"/>
        <dbReference type="ChEBI" id="CHEBI:58475"/>
        <dbReference type="ChEBI" id="CHEBI:58525"/>
        <dbReference type="EC" id="4.3.2.10"/>
    </reaction>
</comment>
<evidence type="ECO:0000256" key="12">
    <source>
        <dbReference type="RuleBase" id="RU003657"/>
    </source>
</evidence>
<dbReference type="GO" id="GO:0000105">
    <property type="term" value="P:L-histidine biosynthetic process"/>
    <property type="evidence" value="ECO:0007669"/>
    <property type="project" value="UniProtKB-UniRule"/>
</dbReference>
<gene>
    <name evidence="11" type="primary">hisF</name>
    <name evidence="13" type="ordered locus">Mcup_0338</name>
</gene>
<evidence type="ECO:0000256" key="11">
    <source>
        <dbReference type="HAMAP-Rule" id="MF_01013"/>
    </source>
</evidence>
<evidence type="ECO:0000313" key="14">
    <source>
        <dbReference type="Proteomes" id="UP000007812"/>
    </source>
</evidence>
<keyword evidence="7 11" id="KW-0368">Histidine biosynthesis</keyword>
<dbReference type="AlphaFoldDB" id="F4FZD7"/>
<dbReference type="GO" id="GO:0005737">
    <property type="term" value="C:cytoplasm"/>
    <property type="evidence" value="ECO:0007669"/>
    <property type="project" value="UniProtKB-SubCell"/>
</dbReference>
<dbReference type="GO" id="GO:0000107">
    <property type="term" value="F:imidazoleglycerol-phosphate synthase activity"/>
    <property type="evidence" value="ECO:0007669"/>
    <property type="project" value="UniProtKB-UniRule"/>
</dbReference>
<dbReference type="InterPro" id="IPR004651">
    <property type="entry name" value="HisF"/>
</dbReference>
<dbReference type="RefSeq" id="WP_013736944.1">
    <property type="nucleotide sequence ID" value="NC_015435.1"/>
</dbReference>
<evidence type="ECO:0000313" key="13">
    <source>
        <dbReference type="EMBL" id="AEB94446.1"/>
    </source>
</evidence>
<dbReference type="Pfam" id="PF00977">
    <property type="entry name" value="His_biosynth"/>
    <property type="match status" value="1"/>
</dbReference>
<proteinExistence type="inferred from homology"/>
<dbReference type="InterPro" id="IPR013785">
    <property type="entry name" value="Aldolase_TIM"/>
</dbReference>
<organism evidence="13 14">
    <name type="scientific">Metallosphaera cuprina (strain Ar-4)</name>
    <dbReference type="NCBI Taxonomy" id="1006006"/>
    <lineage>
        <taxon>Archaea</taxon>
        <taxon>Thermoproteota</taxon>
        <taxon>Thermoprotei</taxon>
        <taxon>Sulfolobales</taxon>
        <taxon>Sulfolobaceae</taxon>
        <taxon>Metallosphaera</taxon>
    </lineage>
</organism>
<dbReference type="GO" id="GO:0016829">
    <property type="term" value="F:lyase activity"/>
    <property type="evidence" value="ECO:0007669"/>
    <property type="project" value="UniProtKB-KW"/>
</dbReference>
<dbReference type="KEGG" id="mcn:Mcup_0338"/>
<feature type="active site" evidence="11">
    <location>
        <position position="130"/>
    </location>
</feature>
<dbReference type="NCBIfam" id="TIGR00735">
    <property type="entry name" value="hisF"/>
    <property type="match status" value="1"/>
</dbReference>
<dbReference type="HAMAP" id="MF_01013">
    <property type="entry name" value="HisF"/>
    <property type="match status" value="1"/>
</dbReference>
<dbReference type="SUPFAM" id="SSF51366">
    <property type="entry name" value="Ribulose-phoshate binding barrel"/>
    <property type="match status" value="1"/>
</dbReference>
<dbReference type="Gene3D" id="3.20.20.70">
    <property type="entry name" value="Aldolase class I"/>
    <property type="match status" value="1"/>
</dbReference>